<dbReference type="Gene3D" id="1.20.1530.20">
    <property type="match status" value="1"/>
</dbReference>
<dbReference type="Pfam" id="PF00999">
    <property type="entry name" value="Na_H_Exchanger"/>
    <property type="match status" value="1"/>
</dbReference>
<feature type="transmembrane region" description="Helical" evidence="9">
    <location>
        <begin position="364"/>
        <end position="384"/>
    </location>
</feature>
<dbReference type="RefSeq" id="WP_125560372.1">
    <property type="nucleotide sequence ID" value="NZ_RBVX01000035.1"/>
</dbReference>
<evidence type="ECO:0000313" key="12">
    <source>
        <dbReference type="Proteomes" id="UP000275076"/>
    </source>
</evidence>
<feature type="domain" description="Cation/H+ exchanger transmembrane" evidence="10">
    <location>
        <begin position="12"/>
        <end position="391"/>
    </location>
</feature>
<feature type="transmembrane region" description="Helical" evidence="9">
    <location>
        <begin position="117"/>
        <end position="137"/>
    </location>
</feature>
<feature type="transmembrane region" description="Helical" evidence="9">
    <location>
        <begin position="334"/>
        <end position="352"/>
    </location>
</feature>
<evidence type="ECO:0000256" key="9">
    <source>
        <dbReference type="SAM" id="Phobius"/>
    </source>
</evidence>
<name>A0A3R9QHJ1_9BACI</name>
<keyword evidence="6 9" id="KW-1133">Transmembrane helix</keyword>
<evidence type="ECO:0000256" key="4">
    <source>
        <dbReference type="ARBA" id="ARBA00022475"/>
    </source>
</evidence>
<dbReference type="PANTHER" id="PTHR32507:SF0">
    <property type="entry name" value="NA(+)_H(+) ANTIPORTER 2-RELATED"/>
    <property type="match status" value="1"/>
</dbReference>
<feature type="transmembrane region" description="Helical" evidence="9">
    <location>
        <begin position="30"/>
        <end position="46"/>
    </location>
</feature>
<evidence type="ECO:0000256" key="6">
    <source>
        <dbReference type="ARBA" id="ARBA00022989"/>
    </source>
</evidence>
<dbReference type="AlphaFoldDB" id="A0A3R9QHJ1"/>
<evidence type="ECO:0000256" key="7">
    <source>
        <dbReference type="ARBA" id="ARBA00023065"/>
    </source>
</evidence>
<sequence>MDFSLLGVGLVLFIGMFSQWLSWRWSLPAIVVMTIAGVVVGPGLHVVQPENIFGPIMKSLISMAVAIILFEGSLSLDRDEIRHFRRPVRRMVTSVPFLSWILTAVATHYIIDLSWVVSFVIGGLFVVTGPTVIGPLLRQSKLKERPASLLHWEGVIVDPVGPLLALLALQLGLSVTGITEWTYLALFFLAAATALISGYFIGYGMGYVFQKEIIPHHMQTSIMFVVVVLSFSLSNLLMPESGLLAVTAMGFAMANMGLDDHILENIRHFKEDIAILLVSAVFVILTATITREELAGMLDFRLLGFVLLMLFIVRPLSVWLSLIGTDLPAREKTLISWIAPRGIVALTVSSYFESILVKNGFDDAVLLLPMTLALVFTTVTAHGFTLSPLAKRLQLTKES</sequence>
<evidence type="ECO:0000256" key="3">
    <source>
        <dbReference type="ARBA" id="ARBA00022449"/>
    </source>
</evidence>
<feature type="transmembrane region" description="Helical" evidence="9">
    <location>
        <begin position="149"/>
        <end position="169"/>
    </location>
</feature>
<evidence type="ECO:0000256" key="2">
    <source>
        <dbReference type="ARBA" id="ARBA00022448"/>
    </source>
</evidence>
<dbReference type="GO" id="GO:0005886">
    <property type="term" value="C:plasma membrane"/>
    <property type="evidence" value="ECO:0007669"/>
    <property type="project" value="UniProtKB-SubCell"/>
</dbReference>
<dbReference type="EMBL" id="RBVX01000035">
    <property type="protein sequence ID" value="RSL30571.1"/>
    <property type="molecule type" value="Genomic_DNA"/>
</dbReference>
<accession>A0A3R9QHJ1</accession>
<dbReference type="InterPro" id="IPR006153">
    <property type="entry name" value="Cation/H_exchanger_TM"/>
</dbReference>
<keyword evidence="8 9" id="KW-0472">Membrane</keyword>
<dbReference type="PANTHER" id="PTHR32507">
    <property type="entry name" value="NA(+)/H(+) ANTIPORTER 1"/>
    <property type="match status" value="1"/>
</dbReference>
<dbReference type="OrthoDB" id="570124at2"/>
<keyword evidence="4" id="KW-1003">Cell membrane</keyword>
<feature type="transmembrane region" description="Helical" evidence="9">
    <location>
        <begin position="52"/>
        <end position="70"/>
    </location>
</feature>
<feature type="transmembrane region" description="Helical" evidence="9">
    <location>
        <begin position="273"/>
        <end position="290"/>
    </location>
</feature>
<reference evidence="11 12" key="1">
    <citation type="submission" date="2018-10" db="EMBL/GenBank/DDBJ databases">
        <title>Draft genome sequence of Bacillus salarius IM0101, isolated from a hypersaline soil in Inner Mongolia, China.</title>
        <authorList>
            <person name="Yamprayoonswat W."/>
            <person name="Boonvisut S."/>
            <person name="Jumpathong W."/>
            <person name="Sittihan S."/>
            <person name="Ruangsuj P."/>
            <person name="Wanthongcharoen S."/>
            <person name="Thongpramul N."/>
            <person name="Pimmason S."/>
            <person name="Yu B."/>
            <person name="Yasawong M."/>
        </authorList>
    </citation>
    <scope>NUCLEOTIDE SEQUENCE [LARGE SCALE GENOMIC DNA]</scope>
    <source>
        <strain evidence="11 12">IM0101</strain>
    </source>
</reference>
<feature type="transmembrane region" description="Helical" evidence="9">
    <location>
        <begin position="91"/>
        <end position="111"/>
    </location>
</feature>
<dbReference type="InterPro" id="IPR038770">
    <property type="entry name" value="Na+/solute_symporter_sf"/>
</dbReference>
<feature type="transmembrane region" description="Helical" evidence="9">
    <location>
        <begin position="222"/>
        <end position="253"/>
    </location>
</feature>
<feature type="transmembrane region" description="Helical" evidence="9">
    <location>
        <begin position="181"/>
        <end position="201"/>
    </location>
</feature>
<keyword evidence="3" id="KW-0050">Antiport</keyword>
<dbReference type="GO" id="GO:0015297">
    <property type="term" value="F:antiporter activity"/>
    <property type="evidence" value="ECO:0007669"/>
    <property type="project" value="UniProtKB-KW"/>
</dbReference>
<evidence type="ECO:0000313" key="11">
    <source>
        <dbReference type="EMBL" id="RSL30571.1"/>
    </source>
</evidence>
<protein>
    <submittedName>
        <fullName evidence="11">Sodium:proton antiporter</fullName>
    </submittedName>
</protein>
<evidence type="ECO:0000259" key="10">
    <source>
        <dbReference type="Pfam" id="PF00999"/>
    </source>
</evidence>
<keyword evidence="12" id="KW-1185">Reference proteome</keyword>
<dbReference type="GO" id="GO:1902600">
    <property type="term" value="P:proton transmembrane transport"/>
    <property type="evidence" value="ECO:0007669"/>
    <property type="project" value="InterPro"/>
</dbReference>
<dbReference type="Proteomes" id="UP000275076">
    <property type="component" value="Unassembled WGS sequence"/>
</dbReference>
<organism evidence="11 12">
    <name type="scientific">Salibacterium salarium</name>
    <dbReference type="NCBI Taxonomy" id="284579"/>
    <lineage>
        <taxon>Bacteria</taxon>
        <taxon>Bacillati</taxon>
        <taxon>Bacillota</taxon>
        <taxon>Bacilli</taxon>
        <taxon>Bacillales</taxon>
        <taxon>Bacillaceae</taxon>
    </lineage>
</organism>
<gene>
    <name evidence="11" type="ORF">D7Z54_25400</name>
</gene>
<comment type="caution">
    <text evidence="11">The sequence shown here is derived from an EMBL/GenBank/DDBJ whole genome shotgun (WGS) entry which is preliminary data.</text>
</comment>
<proteinExistence type="predicted"/>
<comment type="subcellular location">
    <subcellularLocation>
        <location evidence="1">Cell membrane</location>
        <topology evidence="1">Multi-pass membrane protein</topology>
    </subcellularLocation>
</comment>
<feature type="transmembrane region" description="Helical" evidence="9">
    <location>
        <begin position="6"/>
        <end position="23"/>
    </location>
</feature>
<evidence type="ECO:0000256" key="5">
    <source>
        <dbReference type="ARBA" id="ARBA00022692"/>
    </source>
</evidence>
<evidence type="ECO:0000256" key="8">
    <source>
        <dbReference type="ARBA" id="ARBA00023136"/>
    </source>
</evidence>
<keyword evidence="7" id="KW-0406">Ion transport</keyword>
<feature type="transmembrane region" description="Helical" evidence="9">
    <location>
        <begin position="302"/>
        <end position="322"/>
    </location>
</feature>
<keyword evidence="5 9" id="KW-0812">Transmembrane</keyword>
<evidence type="ECO:0000256" key="1">
    <source>
        <dbReference type="ARBA" id="ARBA00004651"/>
    </source>
</evidence>
<keyword evidence="2" id="KW-0813">Transport</keyword>